<dbReference type="Proteomes" id="UP000526307">
    <property type="component" value="Unassembled WGS sequence"/>
</dbReference>
<gene>
    <name evidence="2" type="ORF">HW270_03940</name>
</gene>
<dbReference type="InterPro" id="IPR006674">
    <property type="entry name" value="HD_domain"/>
</dbReference>
<protein>
    <submittedName>
        <fullName evidence="2">HD domain-containing protein</fullName>
    </submittedName>
</protein>
<comment type="caution">
    <text evidence="2">The sequence shown here is derived from an EMBL/GenBank/DDBJ whole genome shotgun (WGS) entry which is preliminary data.</text>
</comment>
<organism evidence="2 3">
    <name type="scientific">Mogibacterium timidum</name>
    <dbReference type="NCBI Taxonomy" id="35519"/>
    <lineage>
        <taxon>Bacteria</taxon>
        <taxon>Bacillati</taxon>
        <taxon>Bacillota</taxon>
        <taxon>Clostridia</taxon>
        <taxon>Peptostreptococcales</taxon>
        <taxon>Anaerovoracaceae</taxon>
        <taxon>Mogibacterium</taxon>
    </lineage>
</organism>
<dbReference type="EMBL" id="JABXYR010000001">
    <property type="protein sequence ID" value="NWO23232.1"/>
    <property type="molecule type" value="Genomic_DNA"/>
</dbReference>
<reference evidence="2 3" key="1">
    <citation type="submission" date="2020-06" db="EMBL/GenBank/DDBJ databases">
        <title>Mogibacterium timidum strain W9173 genomic sequence.</title>
        <authorList>
            <person name="Wade W.G."/>
            <person name="Johnston C.D."/>
            <person name="Chen T."/>
            <person name="Dewhirst F.E."/>
        </authorList>
    </citation>
    <scope>NUCLEOTIDE SEQUENCE [LARGE SCALE GENOMIC DNA]</scope>
    <source>
        <strain evidence="2 3">W9173</strain>
    </source>
</reference>
<accession>A0A7Y8VRS3</accession>
<feature type="domain" description="HD" evidence="1">
    <location>
        <begin position="23"/>
        <end position="114"/>
    </location>
</feature>
<keyword evidence="3" id="KW-1185">Reference proteome</keyword>
<evidence type="ECO:0000259" key="1">
    <source>
        <dbReference type="Pfam" id="PF01966"/>
    </source>
</evidence>
<dbReference type="CDD" id="cd00077">
    <property type="entry name" value="HDc"/>
    <property type="match status" value="1"/>
</dbReference>
<proteinExistence type="predicted"/>
<evidence type="ECO:0000313" key="2">
    <source>
        <dbReference type="EMBL" id="NWO23232.1"/>
    </source>
</evidence>
<evidence type="ECO:0000313" key="3">
    <source>
        <dbReference type="Proteomes" id="UP000526307"/>
    </source>
</evidence>
<dbReference type="RefSeq" id="WP_009644361.1">
    <property type="nucleotide sequence ID" value="NZ_CAJPUB010000001.1"/>
</dbReference>
<dbReference type="Pfam" id="PF01966">
    <property type="entry name" value="HD"/>
    <property type="match status" value="1"/>
</dbReference>
<name>A0A7Y8VRS3_9FIRM</name>
<sequence length="172" mass="20017">MYIDREKQLELFDKYNTPERVRRHCNEVARVARIIAERLNSKGYDINIDELYGAALVHDVLRAEKEHDKRGAEILLGLNLPREAELVRRHMTYEPFNHAGDFEEIDILCLADRVVKEDRYVGLDERMQYLIDKPGKNPERTARILKAKMHTQGIIDELEAVMGISLDALCEK</sequence>
<dbReference type="SUPFAM" id="SSF109604">
    <property type="entry name" value="HD-domain/PDEase-like"/>
    <property type="match status" value="1"/>
</dbReference>
<dbReference type="AlphaFoldDB" id="A0A7Y8VRS3"/>
<dbReference type="Gene3D" id="1.10.3210.10">
    <property type="entry name" value="Hypothetical protein af1432"/>
    <property type="match status" value="1"/>
</dbReference>
<dbReference type="InterPro" id="IPR003607">
    <property type="entry name" value="HD/PDEase_dom"/>
</dbReference>